<feature type="chain" id="PRO_5045171312" evidence="1">
    <location>
        <begin position="24"/>
        <end position="308"/>
    </location>
</feature>
<evidence type="ECO:0000313" key="4">
    <source>
        <dbReference type="Proteomes" id="UP001141933"/>
    </source>
</evidence>
<accession>A0ABT4PJZ5</accession>
<sequence length="308" mass="32205">MKLYVTVLAALTPLLMSFSGCYAGGKTVINPSKNYVTQKVNIGEVAAISSSRSIDVVYTQYKGEPYAEIYAPDNVVKYVKVEQNGKKLNVTYDIPQGHSLSFRGKCTCEVRVFAPEVTGFHASSSSDITLANGLNTSKDVTFDVSSSADIHAEKVQCANLTATASSSAELVLKNISCHKTVMNVESSADMEIVGLQCKGDMAIETSSSGDCEIRDIVCQGDVAASSSSASDINLSGVCRNASYEASSAGKVYAEKLKAVDVKAQASSAGDVRCYVTGKLSAGSSSAGSVGYTGNPTSIEGKINGVSRL</sequence>
<protein>
    <submittedName>
        <fullName evidence="3">DUF2807 domain-containing protein</fullName>
    </submittedName>
</protein>
<feature type="domain" description="Putative auto-transporter adhesin head GIN" evidence="2">
    <location>
        <begin position="47"/>
        <end position="214"/>
    </location>
</feature>
<reference evidence="3" key="1">
    <citation type="submission" date="2022-12" db="EMBL/GenBank/DDBJ databases">
        <title>Phocaeicola acetigenes sp. nov., isolated feces from a healthy human.</title>
        <authorList>
            <person name="Do H."/>
            <person name="Ha Y.B."/>
            <person name="Kim J.-S."/>
            <person name="Suh M.K."/>
            <person name="Kim H.S."/>
            <person name="Lee J.-S."/>
        </authorList>
    </citation>
    <scope>NUCLEOTIDE SEQUENCE</scope>
    <source>
        <strain evidence="3">KGMB11183</strain>
    </source>
</reference>
<name>A0ABT4PJZ5_9BACT</name>
<evidence type="ECO:0000256" key="1">
    <source>
        <dbReference type="SAM" id="SignalP"/>
    </source>
</evidence>
<keyword evidence="1" id="KW-0732">Signal</keyword>
<organism evidence="3 4">
    <name type="scientific">Phocaeicola acetigenes</name>
    <dbReference type="NCBI Taxonomy" id="3016083"/>
    <lineage>
        <taxon>Bacteria</taxon>
        <taxon>Pseudomonadati</taxon>
        <taxon>Bacteroidota</taxon>
        <taxon>Bacteroidia</taxon>
        <taxon>Bacteroidales</taxon>
        <taxon>Bacteroidaceae</taxon>
        <taxon>Phocaeicola</taxon>
    </lineage>
</organism>
<keyword evidence="4" id="KW-1185">Reference proteome</keyword>
<gene>
    <name evidence="3" type="ORF">O6P32_11745</name>
</gene>
<dbReference type="Proteomes" id="UP001141933">
    <property type="component" value="Unassembled WGS sequence"/>
</dbReference>
<proteinExistence type="predicted"/>
<evidence type="ECO:0000259" key="2">
    <source>
        <dbReference type="Pfam" id="PF10988"/>
    </source>
</evidence>
<feature type="signal peptide" evidence="1">
    <location>
        <begin position="1"/>
        <end position="23"/>
    </location>
</feature>
<dbReference type="PROSITE" id="PS51257">
    <property type="entry name" value="PROKAR_LIPOPROTEIN"/>
    <property type="match status" value="1"/>
</dbReference>
<evidence type="ECO:0000313" key="3">
    <source>
        <dbReference type="EMBL" id="MCZ8373369.1"/>
    </source>
</evidence>
<dbReference type="Pfam" id="PF10988">
    <property type="entry name" value="DUF2807"/>
    <property type="match status" value="1"/>
</dbReference>
<dbReference type="EMBL" id="JAPZVM010000011">
    <property type="protein sequence ID" value="MCZ8373369.1"/>
    <property type="molecule type" value="Genomic_DNA"/>
</dbReference>
<dbReference type="Gene3D" id="2.160.20.120">
    <property type="match status" value="1"/>
</dbReference>
<dbReference type="RefSeq" id="WP_269878688.1">
    <property type="nucleotide sequence ID" value="NZ_JAPZVM010000011.1"/>
</dbReference>
<comment type="caution">
    <text evidence="3">The sequence shown here is derived from an EMBL/GenBank/DDBJ whole genome shotgun (WGS) entry which is preliminary data.</text>
</comment>
<dbReference type="InterPro" id="IPR021255">
    <property type="entry name" value="DUF2807"/>
</dbReference>